<dbReference type="GO" id="GO:0016020">
    <property type="term" value="C:membrane"/>
    <property type="evidence" value="ECO:0007669"/>
    <property type="project" value="TreeGrafter"/>
</dbReference>
<dbReference type="GO" id="GO:0051603">
    <property type="term" value="P:proteolysis involved in protein catabolic process"/>
    <property type="evidence" value="ECO:0007669"/>
    <property type="project" value="TreeGrafter"/>
</dbReference>
<dbReference type="Proteomes" id="UP000469452">
    <property type="component" value="Unassembled WGS sequence"/>
</dbReference>
<feature type="domain" description="Peptidase M48" evidence="7">
    <location>
        <begin position="82"/>
        <end position="270"/>
    </location>
</feature>
<evidence type="ECO:0000256" key="6">
    <source>
        <dbReference type="RuleBase" id="RU003983"/>
    </source>
</evidence>
<comment type="caution">
    <text evidence="8">The sequence shown here is derived from an EMBL/GenBank/DDBJ whole genome shotgun (WGS) entry which is preliminary data.</text>
</comment>
<evidence type="ECO:0000259" key="7">
    <source>
        <dbReference type="Pfam" id="PF01435"/>
    </source>
</evidence>
<evidence type="ECO:0000256" key="2">
    <source>
        <dbReference type="ARBA" id="ARBA00022723"/>
    </source>
</evidence>
<dbReference type="Gene3D" id="3.30.2010.10">
    <property type="entry name" value="Metalloproteases ('zincins'), catalytic domain"/>
    <property type="match status" value="1"/>
</dbReference>
<organism evidence="8 9">
    <name type="scientific">Aphanomyces astaci</name>
    <name type="common">Crayfish plague agent</name>
    <dbReference type="NCBI Taxonomy" id="112090"/>
    <lineage>
        <taxon>Eukaryota</taxon>
        <taxon>Sar</taxon>
        <taxon>Stramenopiles</taxon>
        <taxon>Oomycota</taxon>
        <taxon>Saprolegniomycetes</taxon>
        <taxon>Saprolegniales</taxon>
        <taxon>Verrucalvaceae</taxon>
        <taxon>Aphanomyces</taxon>
    </lineage>
</organism>
<evidence type="ECO:0000256" key="4">
    <source>
        <dbReference type="ARBA" id="ARBA00022833"/>
    </source>
</evidence>
<comment type="cofactor">
    <cofactor evidence="6">
        <name>Zn(2+)</name>
        <dbReference type="ChEBI" id="CHEBI:29105"/>
    </cofactor>
    <text evidence="6">Binds 1 zinc ion per subunit.</text>
</comment>
<dbReference type="PANTHER" id="PTHR22726">
    <property type="entry name" value="METALLOENDOPEPTIDASE OMA1"/>
    <property type="match status" value="1"/>
</dbReference>
<dbReference type="AlphaFoldDB" id="A0A6A5AIC1"/>
<dbReference type="PANTHER" id="PTHR22726:SF1">
    <property type="entry name" value="METALLOENDOPEPTIDASE OMA1, MITOCHONDRIAL"/>
    <property type="match status" value="1"/>
</dbReference>
<keyword evidence="2" id="KW-0479">Metal-binding</keyword>
<gene>
    <name evidence="8" type="ORF">AaE_006052</name>
</gene>
<dbReference type="CDD" id="cd07331">
    <property type="entry name" value="M48C_Oma1_like"/>
    <property type="match status" value="1"/>
</dbReference>
<evidence type="ECO:0000256" key="5">
    <source>
        <dbReference type="ARBA" id="ARBA00023049"/>
    </source>
</evidence>
<reference evidence="8 9" key="1">
    <citation type="submission" date="2019-06" db="EMBL/GenBank/DDBJ databases">
        <title>Genomics analysis of Aphanomyces spp. identifies a new class of oomycete effector associated with host adaptation.</title>
        <authorList>
            <person name="Gaulin E."/>
        </authorList>
    </citation>
    <scope>NUCLEOTIDE SEQUENCE [LARGE SCALE GENOMIC DNA]</scope>
    <source>
        <strain evidence="8 9">E</strain>
    </source>
</reference>
<keyword evidence="5 6" id="KW-0482">Metalloprotease</keyword>
<proteinExistence type="inferred from homology"/>
<keyword evidence="3 6" id="KW-0378">Hydrolase</keyword>
<keyword evidence="1 6" id="KW-0645">Protease</keyword>
<keyword evidence="4 6" id="KW-0862">Zinc</keyword>
<dbReference type="Pfam" id="PF01435">
    <property type="entry name" value="Peptidase_M48"/>
    <property type="match status" value="1"/>
</dbReference>
<dbReference type="GO" id="GO:0004222">
    <property type="term" value="F:metalloendopeptidase activity"/>
    <property type="evidence" value="ECO:0007669"/>
    <property type="project" value="InterPro"/>
</dbReference>
<accession>A0A6A5AIC1</accession>
<dbReference type="EMBL" id="VJMI01011587">
    <property type="protein sequence ID" value="KAF0752400.1"/>
    <property type="molecule type" value="Genomic_DNA"/>
</dbReference>
<dbReference type="InterPro" id="IPR001915">
    <property type="entry name" value="Peptidase_M48"/>
</dbReference>
<evidence type="ECO:0000313" key="8">
    <source>
        <dbReference type="EMBL" id="KAF0752400.1"/>
    </source>
</evidence>
<name>A0A6A5AIC1_APHAT</name>
<protein>
    <recommendedName>
        <fullName evidence="7">Peptidase M48 domain-containing protein</fullName>
    </recommendedName>
</protein>
<dbReference type="InterPro" id="IPR051156">
    <property type="entry name" value="Mito/Outer_Membr_Metalloprot"/>
</dbReference>
<dbReference type="VEuPathDB" id="FungiDB:H257_18269"/>
<comment type="similarity">
    <text evidence="6">Belongs to the peptidase M48 family.</text>
</comment>
<evidence type="ECO:0000256" key="1">
    <source>
        <dbReference type="ARBA" id="ARBA00022670"/>
    </source>
</evidence>
<sequence length="294" mass="33420">MKGQRRLIPQYVKMTFPIYVHDNPSVSLPGLVATHIDTVPQTGRKRVMFLNREMERELGDQTFKAILAEHAGRILPPTHPKAKMVKYVGQRIANAAKQNDFKWEFVTIDSPEANAFCIPGGKVCVFTGIFKTLRNEDGLASVMGHEIAHAIARAFIVVYDDMYLAILNELGHSAEQMSISAALFPILLLLPPETFHLARLAFNLGVNLPFSRKHELEADAIGLDLMARACFDPRASPQMFEDWEKQHLGSSLTYFSTHPPNAERYTLLREKMKGPLTYYKQHCLDLQHHFRRHV</sequence>
<evidence type="ECO:0000256" key="3">
    <source>
        <dbReference type="ARBA" id="ARBA00022801"/>
    </source>
</evidence>
<dbReference type="GO" id="GO:0046872">
    <property type="term" value="F:metal ion binding"/>
    <property type="evidence" value="ECO:0007669"/>
    <property type="project" value="UniProtKB-KW"/>
</dbReference>
<evidence type="ECO:0000313" key="9">
    <source>
        <dbReference type="Proteomes" id="UP000469452"/>
    </source>
</evidence>